<keyword evidence="4" id="KW-1185">Reference proteome</keyword>
<name>A0A8C6UYG8_9GOBI</name>
<evidence type="ECO:0000256" key="1">
    <source>
        <dbReference type="ARBA" id="ARBA00010771"/>
    </source>
</evidence>
<dbReference type="GO" id="GO:0007160">
    <property type="term" value="P:cell-matrix adhesion"/>
    <property type="evidence" value="ECO:0007669"/>
    <property type="project" value="InterPro"/>
</dbReference>
<dbReference type="PANTHER" id="PTHR10697:SF5">
    <property type="entry name" value="EPENDYMIN-RELATED"/>
    <property type="match status" value="1"/>
</dbReference>
<sequence>MRLMLVLACLLGLSLGSSQNDRAWAYAPYEYDAIEERIRIYEVGTFQNQSFTYDVLLLFREGVMYEIDDQSFKCVKRAITGDFQPIEVPASATLLGSAVIGSSSGHGEGLLVNTWTGQAPDGGKYILTMTDFGCIPVSNVLQTEPFNWMIFSYINTVIGIADPDTLNPPPFCPGREVPSEGEPVDFFTVIKNMRKTTLISGLFHLYGIGQNRQEAVSFALL</sequence>
<dbReference type="GO" id="GO:0005764">
    <property type="term" value="C:lysosome"/>
    <property type="evidence" value="ECO:0007669"/>
    <property type="project" value="TreeGrafter"/>
</dbReference>
<evidence type="ECO:0000313" key="4">
    <source>
        <dbReference type="Proteomes" id="UP000694523"/>
    </source>
</evidence>
<dbReference type="PANTHER" id="PTHR10697">
    <property type="entry name" value="MAMMALIAN EPENDYMIN-RELATED PROTEIN 1"/>
    <property type="match status" value="1"/>
</dbReference>
<comment type="similarity">
    <text evidence="1">Belongs to the ependymin family.</text>
</comment>
<reference evidence="3" key="1">
    <citation type="submission" date="2025-08" db="UniProtKB">
        <authorList>
            <consortium name="Ensembl"/>
        </authorList>
    </citation>
    <scope>IDENTIFICATION</scope>
</reference>
<protein>
    <submittedName>
        <fullName evidence="3">Ependymin-like 1</fullName>
    </submittedName>
</protein>
<accession>A0A8C6UYG8</accession>
<proteinExistence type="inferred from homology"/>
<reference evidence="3" key="2">
    <citation type="submission" date="2025-09" db="UniProtKB">
        <authorList>
            <consortium name="Ensembl"/>
        </authorList>
    </citation>
    <scope>IDENTIFICATION</scope>
</reference>
<evidence type="ECO:0000313" key="3">
    <source>
        <dbReference type="Ensembl" id="ENSNMLP00000043465.1"/>
    </source>
</evidence>
<organism evidence="3 4">
    <name type="scientific">Neogobius melanostomus</name>
    <name type="common">round goby</name>
    <dbReference type="NCBI Taxonomy" id="47308"/>
    <lineage>
        <taxon>Eukaryota</taxon>
        <taxon>Metazoa</taxon>
        <taxon>Chordata</taxon>
        <taxon>Craniata</taxon>
        <taxon>Vertebrata</taxon>
        <taxon>Euteleostomi</taxon>
        <taxon>Actinopterygii</taxon>
        <taxon>Neopterygii</taxon>
        <taxon>Teleostei</taxon>
        <taxon>Neoteleostei</taxon>
        <taxon>Acanthomorphata</taxon>
        <taxon>Gobiaria</taxon>
        <taxon>Gobiiformes</taxon>
        <taxon>Gobioidei</taxon>
        <taxon>Gobiidae</taxon>
        <taxon>Benthophilinae</taxon>
        <taxon>Neogobiini</taxon>
        <taxon>Neogobius</taxon>
    </lineage>
</organism>
<dbReference type="Ensembl" id="ENSNMLT00000048254.1">
    <property type="protein sequence ID" value="ENSNMLP00000043465.1"/>
    <property type="gene ID" value="ENSNMLG00000026365.1"/>
</dbReference>
<dbReference type="GO" id="GO:0005509">
    <property type="term" value="F:calcium ion binding"/>
    <property type="evidence" value="ECO:0007669"/>
    <property type="project" value="InterPro"/>
</dbReference>
<dbReference type="AlphaFoldDB" id="A0A8C6UYG8"/>
<dbReference type="InterPro" id="IPR001299">
    <property type="entry name" value="Ependymin"/>
</dbReference>
<dbReference type="Proteomes" id="UP000694523">
    <property type="component" value="Unplaced"/>
</dbReference>
<feature type="chain" id="PRO_5034512797" evidence="2">
    <location>
        <begin position="17"/>
        <end position="221"/>
    </location>
</feature>
<keyword evidence="2" id="KW-0732">Signal</keyword>
<evidence type="ECO:0000256" key="2">
    <source>
        <dbReference type="SAM" id="SignalP"/>
    </source>
</evidence>
<dbReference type="PRINTS" id="PR00317">
    <property type="entry name" value="EPENDYMIN"/>
</dbReference>
<dbReference type="Pfam" id="PF00811">
    <property type="entry name" value="Ependymin"/>
    <property type="match status" value="1"/>
</dbReference>
<dbReference type="SMART" id="SM00026">
    <property type="entry name" value="EPEND"/>
    <property type="match status" value="1"/>
</dbReference>
<dbReference type="GO" id="GO:0005576">
    <property type="term" value="C:extracellular region"/>
    <property type="evidence" value="ECO:0007669"/>
    <property type="project" value="InterPro"/>
</dbReference>
<feature type="signal peptide" evidence="2">
    <location>
        <begin position="1"/>
        <end position="16"/>
    </location>
</feature>